<feature type="transmembrane region" description="Helical" evidence="1">
    <location>
        <begin position="58"/>
        <end position="79"/>
    </location>
</feature>
<evidence type="ECO:0000313" key="3">
    <source>
        <dbReference type="Proteomes" id="UP000276215"/>
    </source>
</evidence>
<evidence type="ECO:0008006" key="4">
    <source>
        <dbReference type="Google" id="ProtNLM"/>
    </source>
</evidence>
<feature type="transmembrane region" description="Helical" evidence="1">
    <location>
        <begin position="99"/>
        <end position="118"/>
    </location>
</feature>
<evidence type="ECO:0000256" key="1">
    <source>
        <dbReference type="SAM" id="Phobius"/>
    </source>
</evidence>
<name>A0A3N4J0W6_9PEZI</name>
<dbReference type="EMBL" id="ML120516">
    <property type="protein sequence ID" value="RPA90708.1"/>
    <property type="molecule type" value="Genomic_DNA"/>
</dbReference>
<sequence>MSTIGSYRDVEIAVLPWPILLFFQIPSSLRPSPSYPLFPSNTFCFSLAFLYASSVSPFHYFFFLAVFFFPPLLSSTFLFRYSVWRVGRTGRIPLKGLCYLFLSSCCLALNSFIQLIYYNSCLLRVAKVYAVKKVFTKVLEKNREDNWRDRKGGLPQCDAGYVN</sequence>
<accession>A0A3N4J0W6</accession>
<proteinExistence type="predicted"/>
<dbReference type="Proteomes" id="UP000276215">
    <property type="component" value="Unassembled WGS sequence"/>
</dbReference>
<keyword evidence="3" id="KW-1185">Reference proteome</keyword>
<reference evidence="2 3" key="1">
    <citation type="journal article" date="2018" name="Nat. Ecol. Evol.">
        <title>Pezizomycetes genomes reveal the molecular basis of ectomycorrhizal truffle lifestyle.</title>
        <authorList>
            <person name="Murat C."/>
            <person name="Payen T."/>
            <person name="Noel B."/>
            <person name="Kuo A."/>
            <person name="Morin E."/>
            <person name="Chen J."/>
            <person name="Kohler A."/>
            <person name="Krizsan K."/>
            <person name="Balestrini R."/>
            <person name="Da Silva C."/>
            <person name="Montanini B."/>
            <person name="Hainaut M."/>
            <person name="Levati E."/>
            <person name="Barry K.W."/>
            <person name="Belfiori B."/>
            <person name="Cichocki N."/>
            <person name="Clum A."/>
            <person name="Dockter R.B."/>
            <person name="Fauchery L."/>
            <person name="Guy J."/>
            <person name="Iotti M."/>
            <person name="Le Tacon F."/>
            <person name="Lindquist E.A."/>
            <person name="Lipzen A."/>
            <person name="Malagnac F."/>
            <person name="Mello A."/>
            <person name="Molinier V."/>
            <person name="Miyauchi S."/>
            <person name="Poulain J."/>
            <person name="Riccioni C."/>
            <person name="Rubini A."/>
            <person name="Sitrit Y."/>
            <person name="Splivallo R."/>
            <person name="Traeger S."/>
            <person name="Wang M."/>
            <person name="Zifcakova L."/>
            <person name="Wipf D."/>
            <person name="Zambonelli A."/>
            <person name="Paolocci F."/>
            <person name="Nowrousian M."/>
            <person name="Ottonello S."/>
            <person name="Baldrian P."/>
            <person name="Spatafora J.W."/>
            <person name="Henrissat B."/>
            <person name="Nagy L.G."/>
            <person name="Aury J.M."/>
            <person name="Wincker P."/>
            <person name="Grigoriev I.V."/>
            <person name="Bonfante P."/>
            <person name="Martin F.M."/>
        </authorList>
    </citation>
    <scope>NUCLEOTIDE SEQUENCE [LARGE SCALE GENOMIC DNA]</scope>
    <source>
        <strain evidence="2 3">120613-1</strain>
    </source>
</reference>
<gene>
    <name evidence="2" type="ORF">L873DRAFT_393727</name>
</gene>
<evidence type="ECO:0000313" key="2">
    <source>
        <dbReference type="EMBL" id="RPA90708.1"/>
    </source>
</evidence>
<organism evidence="2 3">
    <name type="scientific">Choiromyces venosus 120613-1</name>
    <dbReference type="NCBI Taxonomy" id="1336337"/>
    <lineage>
        <taxon>Eukaryota</taxon>
        <taxon>Fungi</taxon>
        <taxon>Dikarya</taxon>
        <taxon>Ascomycota</taxon>
        <taxon>Pezizomycotina</taxon>
        <taxon>Pezizomycetes</taxon>
        <taxon>Pezizales</taxon>
        <taxon>Tuberaceae</taxon>
        <taxon>Choiromyces</taxon>
    </lineage>
</organism>
<protein>
    <recommendedName>
        <fullName evidence="4">Transmembrane protein</fullName>
    </recommendedName>
</protein>
<keyword evidence="1" id="KW-0812">Transmembrane</keyword>
<keyword evidence="1" id="KW-1133">Transmembrane helix</keyword>
<keyword evidence="1" id="KW-0472">Membrane</keyword>
<dbReference type="AlphaFoldDB" id="A0A3N4J0W6"/>